<dbReference type="EMBL" id="JAEPRA010000001">
    <property type="protein sequence ID" value="KAG2188912.1"/>
    <property type="molecule type" value="Genomic_DNA"/>
</dbReference>
<sequence length="223" mass="25278">MLTSRLSRPLSVAFRTRPSFLKAVSTTVRPYSSEHNDGSNPDSNKTETKRQAPAVRLPFVPVINIPEQELAHTAFFALHRPLLGLANEDVPYFGHQSYPPGENDVEDVEDLSRFMTNMRPFGSPETSVEDDDTTFTVTLNPSNPSPFSAANDLVTPTHQLETHVMPGADQIVDYLNMVQEKMKKEDEAMHATSVLRKRKLKMNKHKHKKLMKRTRALRKRIGK</sequence>
<evidence type="ECO:0000313" key="8">
    <source>
        <dbReference type="Proteomes" id="UP000612746"/>
    </source>
</evidence>
<dbReference type="Pfam" id="PF08213">
    <property type="entry name" value="COX24_C"/>
    <property type="match status" value="1"/>
</dbReference>
<evidence type="ECO:0000256" key="4">
    <source>
        <dbReference type="ARBA" id="ARBA00035682"/>
    </source>
</evidence>
<dbReference type="PANTHER" id="PTHR32035:SF3">
    <property type="entry name" value="SMALL RIBOSOMAL SUBUNIT PROTEIN MS38"/>
    <property type="match status" value="1"/>
</dbReference>
<dbReference type="Proteomes" id="UP000612746">
    <property type="component" value="Unassembled WGS sequence"/>
</dbReference>
<reference evidence="7" key="1">
    <citation type="submission" date="2020-12" db="EMBL/GenBank/DDBJ databases">
        <title>Metabolic potential, ecology and presence of endohyphal bacteria is reflected in genomic diversity of Mucoromycotina.</title>
        <authorList>
            <person name="Muszewska A."/>
            <person name="Okrasinska A."/>
            <person name="Steczkiewicz K."/>
            <person name="Drgas O."/>
            <person name="Orlowska M."/>
            <person name="Perlinska-Lenart U."/>
            <person name="Aleksandrzak-Piekarczyk T."/>
            <person name="Szatraj K."/>
            <person name="Zielenkiewicz U."/>
            <person name="Pilsyk S."/>
            <person name="Malc E."/>
            <person name="Mieczkowski P."/>
            <person name="Kruszewska J.S."/>
            <person name="Biernat P."/>
            <person name="Pawlowska J."/>
        </authorList>
    </citation>
    <scope>NUCLEOTIDE SEQUENCE</scope>
    <source>
        <strain evidence="7">WA0000051536</strain>
    </source>
</reference>
<dbReference type="InterPro" id="IPR013177">
    <property type="entry name" value="Ribosomal_mS38_C"/>
</dbReference>
<dbReference type="CDD" id="cd23699">
    <property type="entry name" value="At5g63150_CTD"/>
    <property type="match status" value="1"/>
</dbReference>
<comment type="similarity">
    <text evidence="3">Belongs to the mitochondrion-specific ribosomal protein mS38 family.</text>
</comment>
<evidence type="ECO:0000256" key="2">
    <source>
        <dbReference type="ARBA" id="ARBA00023128"/>
    </source>
</evidence>
<evidence type="ECO:0000256" key="3">
    <source>
        <dbReference type="ARBA" id="ARBA00035647"/>
    </source>
</evidence>
<feature type="region of interest" description="Disordered" evidence="5">
    <location>
        <begin position="26"/>
        <end position="52"/>
    </location>
</feature>
<protein>
    <recommendedName>
        <fullName evidence="4">Small ribosomal subunit protein mS38</fullName>
    </recommendedName>
</protein>
<evidence type="ECO:0000313" key="7">
    <source>
        <dbReference type="EMBL" id="KAG2188912.1"/>
    </source>
</evidence>
<name>A0A8H7QA95_9FUNG</name>
<feature type="region of interest" description="Disordered" evidence="5">
    <location>
        <begin position="202"/>
        <end position="223"/>
    </location>
</feature>
<evidence type="ECO:0000256" key="1">
    <source>
        <dbReference type="ARBA" id="ARBA00004173"/>
    </source>
</evidence>
<evidence type="ECO:0000259" key="6">
    <source>
        <dbReference type="SMART" id="SM01155"/>
    </source>
</evidence>
<comment type="caution">
    <text evidence="7">The sequence shown here is derived from an EMBL/GenBank/DDBJ whole genome shotgun (WGS) entry which is preliminary data.</text>
</comment>
<dbReference type="GO" id="GO:0005739">
    <property type="term" value="C:mitochondrion"/>
    <property type="evidence" value="ECO:0007669"/>
    <property type="project" value="UniProtKB-SubCell"/>
</dbReference>
<dbReference type="OrthoDB" id="2429891at2759"/>
<dbReference type="AlphaFoldDB" id="A0A8H7QA95"/>
<comment type="subcellular location">
    <subcellularLocation>
        <location evidence="1">Mitochondrion</location>
    </subcellularLocation>
</comment>
<feature type="domain" description="Ribosomal protein mS38 C-terminal" evidence="6">
    <location>
        <begin position="190"/>
        <end position="223"/>
    </location>
</feature>
<keyword evidence="2" id="KW-0496">Mitochondrion</keyword>
<dbReference type="SMART" id="SM01155">
    <property type="entry name" value="DUF1713"/>
    <property type="match status" value="1"/>
</dbReference>
<organism evidence="7 8">
    <name type="scientific">Umbelopsis vinacea</name>
    <dbReference type="NCBI Taxonomy" id="44442"/>
    <lineage>
        <taxon>Eukaryota</taxon>
        <taxon>Fungi</taxon>
        <taxon>Fungi incertae sedis</taxon>
        <taxon>Mucoromycota</taxon>
        <taxon>Mucoromycotina</taxon>
        <taxon>Umbelopsidomycetes</taxon>
        <taxon>Umbelopsidales</taxon>
        <taxon>Umbelopsidaceae</taxon>
        <taxon>Umbelopsis</taxon>
    </lineage>
</organism>
<proteinExistence type="inferred from homology"/>
<keyword evidence="8" id="KW-1185">Reference proteome</keyword>
<dbReference type="PANTHER" id="PTHR32035">
    <property type="entry name" value="AURORA KINASE A-INTERACTING PROTEIN"/>
    <property type="match status" value="1"/>
</dbReference>
<evidence type="ECO:0000256" key="5">
    <source>
        <dbReference type="SAM" id="MobiDB-lite"/>
    </source>
</evidence>
<gene>
    <name evidence="7" type="ORF">INT44_004052</name>
</gene>
<accession>A0A8H7QA95</accession>